<dbReference type="SUPFAM" id="SSF81901">
    <property type="entry name" value="HCP-like"/>
    <property type="match status" value="2"/>
</dbReference>
<dbReference type="Gene3D" id="1.25.40.10">
    <property type="entry name" value="Tetratricopeptide repeat domain"/>
    <property type="match status" value="2"/>
</dbReference>
<dbReference type="EMBL" id="MLHJ01000015">
    <property type="protein sequence ID" value="OOF44505.1"/>
    <property type="molecule type" value="Genomic_DNA"/>
</dbReference>
<dbReference type="RefSeq" id="WP_077414967.1">
    <property type="nucleotide sequence ID" value="NZ_MLHJ01000015.1"/>
</dbReference>
<comment type="caution">
    <text evidence="1">The sequence shown here is derived from an EMBL/GenBank/DDBJ whole genome shotgun (WGS) entry which is preliminary data.</text>
</comment>
<dbReference type="InterPro" id="IPR011990">
    <property type="entry name" value="TPR-like_helical_dom_sf"/>
</dbReference>
<dbReference type="OrthoDB" id="9792653at2"/>
<sequence length="339" mass="38990">MKKISALFIVSGILAGYPTTMVAKTYSASSHDLRMAKAGFTYSMLQIAKQFDPVFKDIHPVDNQKKDFDIAFEWYQKAGEAGDKEASCRLGDYYWDKQHYQQALYWYETKKGSDYFGYSGNVARNYEGCAQKGRVFEIYHRGLGVPKNYDKVIQLYNSRNRNIGKESQIIYLFQQEKAGEKLEFSSLLKRAGQGDLKAMKILGAMYEVVDASIYPYVPFERDEFKGGKDKVLFWLEMAEERTGDPQIQYWLGRQKNIKWLKKAADQGYAVAQFGLAAEYYRGDITILDLDKAKDYAKLACKNGEHRGCELYKSIQKYPNIEDFIKDENSFPLLLSIGGY</sequence>
<keyword evidence="2" id="KW-1185">Reference proteome</keyword>
<dbReference type="InterPro" id="IPR006597">
    <property type="entry name" value="Sel1-like"/>
</dbReference>
<gene>
    <name evidence="1" type="ORF">BKK50_02380</name>
</gene>
<dbReference type="STRING" id="1908260.BKK50_02380"/>
<dbReference type="Pfam" id="PF08238">
    <property type="entry name" value="Sel1"/>
    <property type="match status" value="4"/>
</dbReference>
<evidence type="ECO:0008006" key="3">
    <source>
        <dbReference type="Google" id="ProtNLM"/>
    </source>
</evidence>
<dbReference type="PANTHER" id="PTHR11102">
    <property type="entry name" value="SEL-1-LIKE PROTEIN"/>
    <property type="match status" value="1"/>
</dbReference>
<dbReference type="InterPro" id="IPR050767">
    <property type="entry name" value="Sel1_AlgK"/>
</dbReference>
<name>A0A1V3IQH5_9PAST</name>
<evidence type="ECO:0000313" key="1">
    <source>
        <dbReference type="EMBL" id="OOF44505.1"/>
    </source>
</evidence>
<proteinExistence type="predicted"/>
<dbReference type="AlphaFoldDB" id="A0A1V3IQH5"/>
<accession>A0A1V3IQH5</accession>
<dbReference type="SMART" id="SM00671">
    <property type="entry name" value="SEL1"/>
    <property type="match status" value="2"/>
</dbReference>
<organism evidence="1 2">
    <name type="scientific">Rodentibacter rarus</name>
    <dbReference type="NCBI Taxonomy" id="1908260"/>
    <lineage>
        <taxon>Bacteria</taxon>
        <taxon>Pseudomonadati</taxon>
        <taxon>Pseudomonadota</taxon>
        <taxon>Gammaproteobacteria</taxon>
        <taxon>Pasteurellales</taxon>
        <taxon>Pasteurellaceae</taxon>
        <taxon>Rodentibacter</taxon>
    </lineage>
</organism>
<reference evidence="1 2" key="1">
    <citation type="submission" date="2016-10" db="EMBL/GenBank/DDBJ databases">
        <title>Rodentibacter gen. nov. and new species.</title>
        <authorList>
            <person name="Christensen H."/>
        </authorList>
    </citation>
    <scope>NUCLEOTIDE SEQUENCE [LARGE SCALE GENOMIC DNA]</scope>
    <source>
        <strain evidence="1 2">CCUG17206</strain>
    </source>
</reference>
<dbReference type="Proteomes" id="UP000189433">
    <property type="component" value="Unassembled WGS sequence"/>
</dbReference>
<dbReference type="PANTHER" id="PTHR11102:SF160">
    <property type="entry name" value="ERAD-ASSOCIATED E3 UBIQUITIN-PROTEIN LIGASE COMPONENT HRD3"/>
    <property type="match status" value="1"/>
</dbReference>
<protein>
    <recommendedName>
        <fullName evidence="3">Sel1 repeat family protein</fullName>
    </recommendedName>
</protein>
<evidence type="ECO:0000313" key="2">
    <source>
        <dbReference type="Proteomes" id="UP000189433"/>
    </source>
</evidence>